<feature type="transmembrane region" description="Helical" evidence="1">
    <location>
        <begin position="47"/>
        <end position="68"/>
    </location>
</feature>
<keyword evidence="1" id="KW-0812">Transmembrane</keyword>
<feature type="transmembrane region" description="Helical" evidence="1">
    <location>
        <begin position="200"/>
        <end position="218"/>
    </location>
</feature>
<name>A0ABN0NZA9_TRELE</name>
<dbReference type="Proteomes" id="UP000016649">
    <property type="component" value="Unassembled WGS sequence"/>
</dbReference>
<comment type="caution">
    <text evidence="2">The sequence shown here is derived from an EMBL/GenBank/DDBJ whole genome shotgun (WGS) entry which is preliminary data.</text>
</comment>
<accession>A0ABN0NZA9</accession>
<reference evidence="2 3" key="1">
    <citation type="submission" date="2013-08" db="EMBL/GenBank/DDBJ databases">
        <authorList>
            <person name="Weinstock G."/>
            <person name="Sodergren E."/>
            <person name="Wylie T."/>
            <person name="Fulton L."/>
            <person name="Fulton R."/>
            <person name="Fronick C."/>
            <person name="O'Laughlin M."/>
            <person name="Godfrey J."/>
            <person name="Miner T."/>
            <person name="Herter B."/>
            <person name="Appelbaum E."/>
            <person name="Cordes M."/>
            <person name="Lek S."/>
            <person name="Wollam A."/>
            <person name="Pepin K.H."/>
            <person name="Palsikar V.B."/>
            <person name="Mitreva M."/>
            <person name="Wilson R.K."/>
        </authorList>
    </citation>
    <scope>NUCLEOTIDE SEQUENCE [LARGE SCALE GENOMIC DNA]</scope>
    <source>
        <strain evidence="2 3">ATCC 700332</strain>
    </source>
</reference>
<organism evidence="2 3">
    <name type="scientific">Treponema lecithinolyticum ATCC 700332</name>
    <dbReference type="NCBI Taxonomy" id="1321815"/>
    <lineage>
        <taxon>Bacteria</taxon>
        <taxon>Pseudomonadati</taxon>
        <taxon>Spirochaetota</taxon>
        <taxon>Spirochaetia</taxon>
        <taxon>Spirochaetales</taxon>
        <taxon>Treponemataceae</taxon>
        <taxon>Treponema</taxon>
    </lineage>
</organism>
<feature type="transmembrane region" description="Helical" evidence="1">
    <location>
        <begin position="80"/>
        <end position="102"/>
    </location>
</feature>
<sequence>MNSFFTFFVFPNYPAAFFSLAVFLFFVPAAGFTLYFNFEKTQSTEALYFYAVLIGFFTESFRVCIPLFGLQAGYCNFVRFIGKAVFFGQIQIMLAVITQGILAVRGDDRNSDKYFGVILVISVIFSIWMPLNTTAFKPYMIVTFGYASLFAVIRIVFMLCTFLALFFSSKSKESFAYRQASIDFLLLCAGYLLLLPCKTFAAFIAGTLLMSISAVYFFKNLRSYYMWK</sequence>
<keyword evidence="1" id="KW-0472">Membrane</keyword>
<feature type="transmembrane region" description="Helical" evidence="1">
    <location>
        <begin position="175"/>
        <end position="194"/>
    </location>
</feature>
<dbReference type="EMBL" id="AWVH01000026">
    <property type="protein sequence ID" value="ERJ93312.1"/>
    <property type="molecule type" value="Genomic_DNA"/>
</dbReference>
<proteinExistence type="predicted"/>
<evidence type="ECO:0000256" key="1">
    <source>
        <dbReference type="SAM" id="Phobius"/>
    </source>
</evidence>
<keyword evidence="1" id="KW-1133">Transmembrane helix</keyword>
<feature type="transmembrane region" description="Helical" evidence="1">
    <location>
        <begin position="15"/>
        <end position="35"/>
    </location>
</feature>
<gene>
    <name evidence="2" type="ORF">HMPREF9193_00985</name>
</gene>
<evidence type="ECO:0000313" key="3">
    <source>
        <dbReference type="Proteomes" id="UP000016649"/>
    </source>
</evidence>
<keyword evidence="3" id="KW-1185">Reference proteome</keyword>
<feature type="transmembrane region" description="Helical" evidence="1">
    <location>
        <begin position="143"/>
        <end position="168"/>
    </location>
</feature>
<evidence type="ECO:0000313" key="2">
    <source>
        <dbReference type="EMBL" id="ERJ93312.1"/>
    </source>
</evidence>
<protein>
    <submittedName>
        <fullName evidence="2">Uncharacterized protein</fullName>
    </submittedName>
</protein>
<feature type="transmembrane region" description="Helical" evidence="1">
    <location>
        <begin position="114"/>
        <end position="131"/>
    </location>
</feature>